<proteinExistence type="predicted"/>
<feature type="non-terminal residue" evidence="1">
    <location>
        <position position="210"/>
    </location>
</feature>
<dbReference type="Gene3D" id="2.40.70.10">
    <property type="entry name" value="Acid Proteases"/>
    <property type="match status" value="1"/>
</dbReference>
<dbReference type="CDD" id="cd00303">
    <property type="entry name" value="retropepsin_like"/>
    <property type="match status" value="1"/>
</dbReference>
<protein>
    <submittedName>
        <fullName evidence="1">Uncharacterized protein</fullName>
    </submittedName>
</protein>
<accession>A0A165D871</accession>
<dbReference type="InParanoid" id="A0A165D871"/>
<dbReference type="AlphaFoldDB" id="A0A165D871"/>
<dbReference type="EMBL" id="KV426246">
    <property type="protein sequence ID" value="KZV83980.1"/>
    <property type="molecule type" value="Genomic_DNA"/>
</dbReference>
<name>A0A165D871_EXIGL</name>
<reference evidence="1 2" key="1">
    <citation type="journal article" date="2016" name="Mol. Biol. Evol.">
        <title>Comparative Genomics of Early-Diverging Mushroom-Forming Fungi Provides Insights into the Origins of Lignocellulose Decay Capabilities.</title>
        <authorList>
            <person name="Nagy L.G."/>
            <person name="Riley R."/>
            <person name="Tritt A."/>
            <person name="Adam C."/>
            <person name="Daum C."/>
            <person name="Floudas D."/>
            <person name="Sun H."/>
            <person name="Yadav J.S."/>
            <person name="Pangilinan J."/>
            <person name="Larsson K.H."/>
            <person name="Matsuura K."/>
            <person name="Barry K."/>
            <person name="Labutti K."/>
            <person name="Kuo R."/>
            <person name="Ohm R.A."/>
            <person name="Bhattacharya S.S."/>
            <person name="Shirouzu T."/>
            <person name="Yoshinaga Y."/>
            <person name="Martin F.M."/>
            <person name="Grigoriev I.V."/>
            <person name="Hibbett D.S."/>
        </authorList>
    </citation>
    <scope>NUCLEOTIDE SEQUENCE [LARGE SCALE GENOMIC DNA]</scope>
    <source>
        <strain evidence="1 2">HHB12029</strain>
    </source>
</reference>
<gene>
    <name evidence="1" type="ORF">EXIGLDRAFT_569313</name>
</gene>
<dbReference type="OrthoDB" id="3254954at2759"/>
<dbReference type="Proteomes" id="UP000077266">
    <property type="component" value="Unassembled WGS sequence"/>
</dbReference>
<organism evidence="1 2">
    <name type="scientific">Exidia glandulosa HHB12029</name>
    <dbReference type="NCBI Taxonomy" id="1314781"/>
    <lineage>
        <taxon>Eukaryota</taxon>
        <taxon>Fungi</taxon>
        <taxon>Dikarya</taxon>
        <taxon>Basidiomycota</taxon>
        <taxon>Agaricomycotina</taxon>
        <taxon>Agaricomycetes</taxon>
        <taxon>Auriculariales</taxon>
        <taxon>Exidiaceae</taxon>
        <taxon>Exidia</taxon>
    </lineage>
</organism>
<evidence type="ECO:0000313" key="2">
    <source>
        <dbReference type="Proteomes" id="UP000077266"/>
    </source>
</evidence>
<dbReference type="InterPro" id="IPR021109">
    <property type="entry name" value="Peptidase_aspartic_dom_sf"/>
</dbReference>
<feature type="non-terminal residue" evidence="1">
    <location>
        <position position="1"/>
    </location>
</feature>
<sequence length="210" mass="23449">AYTLIDTGTDTDMVSSEFAQAAKVKTFRLDAPVGLQMACIGSRSKINYGARADLAVGKLLIKNKYLDIANIDRYDMILGVPFLWEAKAILNFADGGKLTIHGMDFTLVDSDFAVNTAPEMTPELRQHLQDYWMKEIADLTGPIPEVLPPLREVNHAINLIEEGIRFPNRPAKCTDALRPQLMDKIDRYVRAGWWQPVTTQSAPPMLCLAK</sequence>
<keyword evidence="2" id="KW-1185">Reference proteome</keyword>
<dbReference type="STRING" id="1314781.A0A165D871"/>
<evidence type="ECO:0000313" key="1">
    <source>
        <dbReference type="EMBL" id="KZV83980.1"/>
    </source>
</evidence>